<evidence type="ECO:0000256" key="5">
    <source>
        <dbReference type="ARBA" id="ARBA00023157"/>
    </source>
</evidence>
<feature type="non-terminal residue" evidence="10">
    <location>
        <position position="1"/>
    </location>
</feature>
<feature type="compositionally biased region" description="Basic and acidic residues" evidence="8">
    <location>
        <begin position="157"/>
        <end position="188"/>
    </location>
</feature>
<dbReference type="GeneID" id="107123810"/>
<evidence type="ECO:0000313" key="10">
    <source>
        <dbReference type="RefSeq" id="XP_015282642.1"/>
    </source>
</evidence>
<accession>A0ABM1L9K5</accession>
<keyword evidence="6" id="KW-0968">Cytoplasmic vesicle</keyword>
<evidence type="ECO:0000256" key="2">
    <source>
        <dbReference type="ARBA" id="ARBA00004613"/>
    </source>
</evidence>
<feature type="compositionally biased region" description="Basic and acidic residues" evidence="8">
    <location>
        <begin position="80"/>
        <end position="120"/>
    </location>
</feature>
<evidence type="ECO:0000256" key="4">
    <source>
        <dbReference type="ARBA" id="ARBA00022525"/>
    </source>
</evidence>
<reference evidence="10" key="1">
    <citation type="submission" date="2025-08" db="UniProtKB">
        <authorList>
            <consortium name="RefSeq"/>
        </authorList>
    </citation>
    <scope>IDENTIFICATION</scope>
</reference>
<feature type="compositionally biased region" description="Basic and acidic residues" evidence="8">
    <location>
        <begin position="343"/>
        <end position="366"/>
    </location>
</feature>
<feature type="compositionally biased region" description="Basic and acidic residues" evidence="8">
    <location>
        <begin position="296"/>
        <end position="314"/>
    </location>
</feature>
<dbReference type="RefSeq" id="XP_015282642.1">
    <property type="nucleotide sequence ID" value="XM_015427156.1"/>
</dbReference>
<keyword evidence="9" id="KW-1185">Reference proteome</keyword>
<dbReference type="Pfam" id="PF01271">
    <property type="entry name" value="Granin"/>
    <property type="match status" value="1"/>
</dbReference>
<organism evidence="9 10">
    <name type="scientific">Gekko japonicus</name>
    <name type="common">Schlegel's Japanese gecko</name>
    <dbReference type="NCBI Taxonomy" id="146911"/>
    <lineage>
        <taxon>Eukaryota</taxon>
        <taxon>Metazoa</taxon>
        <taxon>Chordata</taxon>
        <taxon>Craniata</taxon>
        <taxon>Vertebrata</taxon>
        <taxon>Euteleostomi</taxon>
        <taxon>Lepidosauria</taxon>
        <taxon>Squamata</taxon>
        <taxon>Bifurcata</taxon>
        <taxon>Gekkota</taxon>
        <taxon>Gekkonidae</taxon>
        <taxon>Gekkoninae</taxon>
        <taxon>Gekko</taxon>
    </lineage>
</organism>
<proteinExistence type="inferred from homology"/>
<feature type="compositionally biased region" description="Acidic residues" evidence="8">
    <location>
        <begin position="129"/>
        <end position="141"/>
    </location>
</feature>
<gene>
    <name evidence="10" type="primary">CHGA</name>
</gene>
<dbReference type="InterPro" id="IPR001990">
    <property type="entry name" value="Granin"/>
</dbReference>
<keyword evidence="4" id="KW-0964">Secreted</keyword>
<dbReference type="PANTHER" id="PTHR10583:SF1">
    <property type="entry name" value="CHROMOGRANIN-A"/>
    <property type="match status" value="1"/>
</dbReference>
<comment type="similarity">
    <text evidence="3">Belongs to the chromogranin/secretogranin protein family.</text>
</comment>
<dbReference type="Proteomes" id="UP000694871">
    <property type="component" value="Unplaced"/>
</dbReference>
<evidence type="ECO:0000256" key="7">
    <source>
        <dbReference type="ARBA" id="ARBA00040787"/>
    </source>
</evidence>
<feature type="compositionally biased region" description="Acidic residues" evidence="8">
    <location>
        <begin position="189"/>
        <end position="219"/>
    </location>
</feature>
<evidence type="ECO:0000256" key="1">
    <source>
        <dbReference type="ARBA" id="ARBA00004398"/>
    </source>
</evidence>
<dbReference type="InterPro" id="IPR001819">
    <property type="entry name" value="Chromogranin_AB"/>
</dbReference>
<feature type="compositionally biased region" description="Basic and acidic residues" evidence="8">
    <location>
        <begin position="34"/>
        <end position="44"/>
    </location>
</feature>
<feature type="compositionally biased region" description="Basic and acidic residues" evidence="8">
    <location>
        <begin position="238"/>
        <end position="263"/>
    </location>
</feature>
<dbReference type="PANTHER" id="PTHR10583">
    <property type="entry name" value="CHROMOGRANIN"/>
    <property type="match status" value="1"/>
</dbReference>
<protein>
    <recommendedName>
        <fullName evidence="7">Chromogranin-A</fullName>
    </recommendedName>
</protein>
<evidence type="ECO:0000256" key="8">
    <source>
        <dbReference type="SAM" id="MobiDB-lite"/>
    </source>
</evidence>
<name>A0ABM1L9K5_GEKJA</name>
<evidence type="ECO:0000313" key="9">
    <source>
        <dbReference type="Proteomes" id="UP000694871"/>
    </source>
</evidence>
<dbReference type="InterPro" id="IPR018054">
    <property type="entry name" value="Chromogranin_CS"/>
</dbReference>
<feature type="region of interest" description="Disordered" evidence="8">
    <location>
        <begin position="31"/>
        <end position="396"/>
    </location>
</feature>
<dbReference type="PROSITE" id="PS00422">
    <property type="entry name" value="GRANINS_1"/>
    <property type="match status" value="1"/>
</dbReference>
<evidence type="ECO:0000256" key="6">
    <source>
        <dbReference type="ARBA" id="ARBA00023329"/>
    </source>
</evidence>
<evidence type="ECO:0000256" key="3">
    <source>
        <dbReference type="ARBA" id="ARBA00005723"/>
    </source>
</evidence>
<feature type="compositionally biased region" description="Basic and acidic residues" evidence="8">
    <location>
        <begin position="220"/>
        <end position="231"/>
    </location>
</feature>
<keyword evidence="5" id="KW-1015">Disulfide bond</keyword>
<comment type="subcellular location">
    <subcellularLocation>
        <location evidence="1">Cytoplasmic vesicle</location>
        <location evidence="1">Secretory vesicle</location>
    </subcellularLocation>
    <subcellularLocation>
        <location evidence="2">Secreted</location>
    </subcellularLocation>
</comment>
<sequence>CLEILQGDERIRSILRHQNLLKELQEIAVQGASERTEQQKKNSGFEDELSEVLESQNNKNTERDLSEGIPNEEPTTSFAELEKERGLMDTERDVSKEDESNSLEERETRAREVDPEEGKENVAGFESNEVGETEELPWDDAVDNRIHDDLGGNGIHEQGHQEGEEPAGREEADELEQKERISKNSQEESHEEVEDPIQDHAEDEEEEEEEVEEEGEEGEERGTSEEERATNSEDEGDQKEIENEGTKGFEKDDKPLEEREKYNSLKGGRHHSLEETTQAEEPSRVRDTGSQEMGEEPSKDLEDAKRWNKMDELAKQLTTTKRTEENENDEDPDRSMKVAFQTHKYDFRNPEEDARSPQAHHSKEDTGEGGFPLVALPEEKKDEEGSANRRTEEQELESLAAIEAELENVAQKLHALRRG</sequence>
<feature type="compositionally biased region" description="Basic and acidic residues" evidence="8">
    <location>
        <begin position="377"/>
        <end position="393"/>
    </location>
</feature>